<sequence>MYIRYESRKVHAEIRTRVRERGKEDQDIGANKVLKKVRDKSKKIRNSPTKHGHSHYHGSCKEYDEQEPEWHSEPVYKRAI</sequence>
<evidence type="ECO:0000313" key="4">
    <source>
        <dbReference type="Proteomes" id="UP000886595"/>
    </source>
</evidence>
<evidence type="ECO:0000256" key="1">
    <source>
        <dbReference type="SAM" id="MobiDB-lite"/>
    </source>
</evidence>
<dbReference type="EMBL" id="JAAMPC010000014">
    <property type="protein sequence ID" value="KAG2261797.1"/>
    <property type="molecule type" value="Genomic_DNA"/>
</dbReference>
<dbReference type="InterPro" id="IPR056605">
    <property type="entry name" value="LTI65_LTI78_N"/>
</dbReference>
<proteinExistence type="predicted"/>
<keyword evidence="4" id="KW-1185">Reference proteome</keyword>
<evidence type="ECO:0000313" key="3">
    <source>
        <dbReference type="EMBL" id="KAG2261797.1"/>
    </source>
</evidence>
<dbReference type="AlphaFoldDB" id="A0A8X7U0W9"/>
<name>A0A8X7U0W9_BRACI</name>
<feature type="compositionally biased region" description="Basic and acidic residues" evidence="1">
    <location>
        <begin position="59"/>
        <end position="80"/>
    </location>
</feature>
<dbReference type="Proteomes" id="UP000886595">
    <property type="component" value="Unassembled WGS sequence"/>
</dbReference>
<dbReference type="Pfam" id="PF23403">
    <property type="entry name" value="LTI65_LTI78_N"/>
    <property type="match status" value="1"/>
</dbReference>
<accession>A0A8X7U0W9</accession>
<gene>
    <name evidence="3" type="ORF">Bca52824_068876</name>
</gene>
<evidence type="ECO:0000259" key="2">
    <source>
        <dbReference type="Pfam" id="PF23403"/>
    </source>
</evidence>
<protein>
    <recommendedName>
        <fullName evidence="2">LTI65/LTI78 N-terminal domain-containing protein</fullName>
    </recommendedName>
</protein>
<feature type="compositionally biased region" description="Basic residues" evidence="1">
    <location>
        <begin position="35"/>
        <end position="58"/>
    </location>
</feature>
<comment type="caution">
    <text evidence="3">The sequence shown here is derived from an EMBL/GenBank/DDBJ whole genome shotgun (WGS) entry which is preliminary data.</text>
</comment>
<reference evidence="3 4" key="1">
    <citation type="submission" date="2020-02" db="EMBL/GenBank/DDBJ databases">
        <authorList>
            <person name="Ma Q."/>
            <person name="Huang Y."/>
            <person name="Song X."/>
            <person name="Pei D."/>
        </authorList>
    </citation>
    <scope>NUCLEOTIDE SEQUENCE [LARGE SCALE GENOMIC DNA]</scope>
    <source>
        <strain evidence="3">Sxm20200214</strain>
        <tissue evidence="3">Leaf</tissue>
    </source>
</reference>
<organism evidence="3 4">
    <name type="scientific">Brassica carinata</name>
    <name type="common">Ethiopian mustard</name>
    <name type="synonym">Abyssinian cabbage</name>
    <dbReference type="NCBI Taxonomy" id="52824"/>
    <lineage>
        <taxon>Eukaryota</taxon>
        <taxon>Viridiplantae</taxon>
        <taxon>Streptophyta</taxon>
        <taxon>Embryophyta</taxon>
        <taxon>Tracheophyta</taxon>
        <taxon>Spermatophyta</taxon>
        <taxon>Magnoliopsida</taxon>
        <taxon>eudicotyledons</taxon>
        <taxon>Gunneridae</taxon>
        <taxon>Pentapetalae</taxon>
        <taxon>rosids</taxon>
        <taxon>malvids</taxon>
        <taxon>Brassicales</taxon>
        <taxon>Brassicaceae</taxon>
        <taxon>Brassiceae</taxon>
        <taxon>Brassica</taxon>
    </lineage>
</organism>
<feature type="region of interest" description="Disordered" evidence="1">
    <location>
        <begin position="35"/>
        <end position="80"/>
    </location>
</feature>
<feature type="domain" description="LTI65/LTI78 N-terminal" evidence="2">
    <location>
        <begin position="31"/>
        <end position="67"/>
    </location>
</feature>